<organism evidence="4 5">
    <name type="scientific">Catellatospora coxensis</name>
    <dbReference type="NCBI Taxonomy" id="310354"/>
    <lineage>
        <taxon>Bacteria</taxon>
        <taxon>Bacillati</taxon>
        <taxon>Actinomycetota</taxon>
        <taxon>Actinomycetes</taxon>
        <taxon>Micromonosporales</taxon>
        <taxon>Micromonosporaceae</taxon>
        <taxon>Catellatospora</taxon>
    </lineage>
</organism>
<evidence type="ECO:0000313" key="4">
    <source>
        <dbReference type="EMBL" id="GIG06348.1"/>
    </source>
</evidence>
<dbReference type="SUPFAM" id="SSF50800">
    <property type="entry name" value="PK beta-barrel domain-like"/>
    <property type="match status" value="1"/>
</dbReference>
<dbReference type="AlphaFoldDB" id="A0A8J3P7F8"/>
<feature type="compositionally biased region" description="Pro residues" evidence="1">
    <location>
        <begin position="482"/>
        <end position="494"/>
    </location>
</feature>
<feature type="domain" description="FAD-binding FR-type" evidence="3">
    <location>
        <begin position="233"/>
        <end position="336"/>
    </location>
</feature>
<dbReference type="Gene3D" id="2.40.30.10">
    <property type="entry name" value="Translation factors"/>
    <property type="match status" value="1"/>
</dbReference>
<accession>A0A8J3P7F8</accession>
<dbReference type="RefSeq" id="WP_203692724.1">
    <property type="nucleotide sequence ID" value="NZ_BAAALC010000004.1"/>
</dbReference>
<dbReference type="SUPFAM" id="SSF54292">
    <property type="entry name" value="2Fe-2S ferredoxin-like"/>
    <property type="match status" value="1"/>
</dbReference>
<dbReference type="GO" id="GO:0051537">
    <property type="term" value="F:2 iron, 2 sulfur cluster binding"/>
    <property type="evidence" value="ECO:0007669"/>
    <property type="project" value="UniProtKB-KW"/>
</dbReference>
<dbReference type="Pfam" id="PF00175">
    <property type="entry name" value="NAD_binding_1"/>
    <property type="match status" value="1"/>
</dbReference>
<dbReference type="GO" id="GO:0030170">
    <property type="term" value="F:pyridoxal phosphate binding"/>
    <property type="evidence" value="ECO:0007669"/>
    <property type="project" value="InterPro"/>
</dbReference>
<dbReference type="Gene3D" id="3.40.50.80">
    <property type="entry name" value="Nucleotide-binding domain of ferredoxin-NADP reductase (FNR) module"/>
    <property type="match status" value="1"/>
</dbReference>
<name>A0A8J3P7F8_9ACTN</name>
<proteinExistence type="predicted"/>
<dbReference type="PROSITE" id="PS51384">
    <property type="entry name" value="FAD_FR"/>
    <property type="match status" value="1"/>
</dbReference>
<dbReference type="PANTHER" id="PTHR30212:SF2">
    <property type="entry name" value="PROTEIN YIIM"/>
    <property type="match status" value="1"/>
</dbReference>
<dbReference type="Pfam" id="PF00111">
    <property type="entry name" value="Fer2"/>
    <property type="match status" value="1"/>
</dbReference>
<dbReference type="InterPro" id="IPR039261">
    <property type="entry name" value="FNR_nucleotide-bd"/>
</dbReference>
<dbReference type="InterPro" id="IPR001433">
    <property type="entry name" value="OxRdtase_FAD/NAD-bd"/>
</dbReference>
<reference evidence="4 5" key="1">
    <citation type="submission" date="2021-01" db="EMBL/GenBank/DDBJ databases">
        <title>Whole genome shotgun sequence of Catellatospora coxensis NBRC 107359.</title>
        <authorList>
            <person name="Komaki H."/>
            <person name="Tamura T."/>
        </authorList>
    </citation>
    <scope>NUCLEOTIDE SEQUENCE [LARGE SCALE GENOMIC DNA]</scope>
    <source>
        <strain evidence="4 5">NBRC 107359</strain>
    </source>
</reference>
<dbReference type="SUPFAM" id="SSF63380">
    <property type="entry name" value="Riboflavin synthase domain-like"/>
    <property type="match status" value="1"/>
</dbReference>
<dbReference type="PANTHER" id="PTHR30212">
    <property type="entry name" value="PROTEIN YIIM"/>
    <property type="match status" value="1"/>
</dbReference>
<dbReference type="InterPro" id="IPR017938">
    <property type="entry name" value="Riboflavin_synthase-like_b-brl"/>
</dbReference>
<keyword evidence="5" id="KW-1185">Reference proteome</keyword>
<evidence type="ECO:0000313" key="5">
    <source>
        <dbReference type="Proteomes" id="UP000630887"/>
    </source>
</evidence>
<comment type="caution">
    <text evidence="4">The sequence shown here is derived from an EMBL/GenBank/DDBJ whole genome shotgun (WGS) entry which is preliminary data.</text>
</comment>
<dbReference type="EMBL" id="BONI01000022">
    <property type="protein sequence ID" value="GIG06348.1"/>
    <property type="molecule type" value="Genomic_DNA"/>
</dbReference>
<dbReference type="CDD" id="cd00207">
    <property type="entry name" value="fer2"/>
    <property type="match status" value="1"/>
</dbReference>
<dbReference type="PROSITE" id="PS51340">
    <property type="entry name" value="MOSC"/>
    <property type="match status" value="1"/>
</dbReference>
<dbReference type="InterPro" id="IPR001041">
    <property type="entry name" value="2Fe-2S_ferredoxin-type"/>
</dbReference>
<dbReference type="InterPro" id="IPR011037">
    <property type="entry name" value="Pyrv_Knase-like_insert_dom_sf"/>
</dbReference>
<evidence type="ECO:0000259" key="3">
    <source>
        <dbReference type="PROSITE" id="PS51384"/>
    </source>
</evidence>
<evidence type="ECO:0000259" key="2">
    <source>
        <dbReference type="PROSITE" id="PS51340"/>
    </source>
</evidence>
<dbReference type="GO" id="GO:0016491">
    <property type="term" value="F:oxidoreductase activity"/>
    <property type="evidence" value="ECO:0007669"/>
    <property type="project" value="InterPro"/>
</dbReference>
<dbReference type="InterPro" id="IPR005163">
    <property type="entry name" value="Tri_helical_YiiM-like"/>
</dbReference>
<dbReference type="GO" id="GO:0030151">
    <property type="term" value="F:molybdenum ion binding"/>
    <property type="evidence" value="ECO:0007669"/>
    <property type="project" value="InterPro"/>
</dbReference>
<dbReference type="Pfam" id="PF03475">
    <property type="entry name" value="YiiM_3-alpha"/>
    <property type="match status" value="1"/>
</dbReference>
<dbReference type="InterPro" id="IPR012675">
    <property type="entry name" value="Beta-grasp_dom_sf"/>
</dbReference>
<dbReference type="PRINTS" id="PR00410">
    <property type="entry name" value="PHEHYDRXLASE"/>
</dbReference>
<gene>
    <name evidence="4" type="ORF">Cco03nite_30480</name>
</gene>
<dbReference type="SUPFAM" id="SSF52343">
    <property type="entry name" value="Ferredoxin reductase-like, C-terminal NADP-linked domain"/>
    <property type="match status" value="1"/>
</dbReference>
<dbReference type="InterPro" id="IPR052353">
    <property type="entry name" value="Benzoxazolinone_Detox_Enz"/>
</dbReference>
<dbReference type="InterPro" id="IPR005302">
    <property type="entry name" value="MoCF_Sase_C"/>
</dbReference>
<feature type="region of interest" description="Disordered" evidence="1">
    <location>
        <begin position="477"/>
        <end position="497"/>
    </location>
</feature>
<dbReference type="Gene3D" id="3.10.20.30">
    <property type="match status" value="1"/>
</dbReference>
<dbReference type="Pfam" id="PF03473">
    <property type="entry name" value="MOSC"/>
    <property type="match status" value="1"/>
</dbReference>
<dbReference type="InterPro" id="IPR017927">
    <property type="entry name" value="FAD-bd_FR_type"/>
</dbReference>
<feature type="domain" description="MOSC" evidence="2">
    <location>
        <begin position="29"/>
        <end position="164"/>
    </location>
</feature>
<dbReference type="Proteomes" id="UP000630887">
    <property type="component" value="Unassembled WGS sequence"/>
</dbReference>
<evidence type="ECO:0000256" key="1">
    <source>
        <dbReference type="SAM" id="MobiDB-lite"/>
    </source>
</evidence>
<sequence length="578" mass="61136">MATLLAVSVGLPKDVDWHGRTVYTGVWKQPVDGPVLLRRLNLDGDGQGDLGGHGGEQRAVLVYQQDSYRHWARELGRDDLVPGQFGENFTVDGLPDDEVCIGDRYRIGEAVVEVTQPRVTCYRVGLRMNEPRMAALMVAHHRPGFYLRVLAEGLVQAGDEFVKLSTGPEAMTVAELDALLYLPGRKRDGAARALRIPALSPGWQASMRGLLDQPGGQPGNAGLETTAAPPAWAGFRPLTVTALDEETRDVFSLRLAAADGSPLPAALPGQFLTLRLPGPGGPLVRSYSLSGTPGDAVYRISVKQEPHGAAGAYLRANARPGLTVEAAAPRGTFTLEPGDGPVLLLSAGIGATPVLAMLHALAAAQPERAVWWVHGARDGSEHVFAAESRELLARLPHAHVYICYSRPAPQDRDFTSAGRITAEVLRGLDLPPDTSAYLCGPTAFMRDVAAELGALGLDAARVHSELFGAQAGLTPGIAAAPARPPHPPEGPPGTGPAVSFVRSGLTVPWNPAYASLLEFAEACDVPVRWSCRTGVCHTCVSGLLSGQVAYSPEPVDEPGDGNLLICCSEPTTELALDL</sequence>
<dbReference type="Gene3D" id="2.40.33.20">
    <property type="entry name" value="PK beta-barrel domain-like"/>
    <property type="match status" value="1"/>
</dbReference>
<dbReference type="InterPro" id="IPR036010">
    <property type="entry name" value="2Fe-2S_ferredoxin-like_sf"/>
</dbReference>
<protein>
    <submittedName>
        <fullName evidence="4">Sulfurase</fullName>
    </submittedName>
</protein>
<dbReference type="CDD" id="cd06184">
    <property type="entry name" value="flavohem_like_fad_nad_binding"/>
    <property type="match status" value="1"/>
</dbReference>